<dbReference type="InterPro" id="IPR029058">
    <property type="entry name" value="AB_hydrolase_fold"/>
</dbReference>
<reference evidence="4 5" key="1">
    <citation type="submission" date="2019-09" db="EMBL/GenBank/DDBJ databases">
        <title>The hologenome of the rock-dwelling lichen Lasallia pustulata.</title>
        <authorList>
            <person name="Greshake Tzovaras B."/>
            <person name="Segers F."/>
            <person name="Bicker A."/>
            <person name="Dal Grande F."/>
            <person name="Otte J."/>
            <person name="Hankeln T."/>
            <person name="Schmitt I."/>
            <person name="Ebersberger I."/>
        </authorList>
    </citation>
    <scope>NUCLEOTIDE SEQUENCE [LARGE SCALE GENOMIC DNA]</scope>
    <source>
        <strain evidence="4">A1-1</strain>
    </source>
</reference>
<evidence type="ECO:0000256" key="1">
    <source>
        <dbReference type="ARBA" id="ARBA00008645"/>
    </source>
</evidence>
<accession>A0A5M8PRY5</accession>
<feature type="domain" description="AB hydrolase-1" evidence="3">
    <location>
        <begin position="2"/>
        <end position="232"/>
    </location>
</feature>
<dbReference type="PANTHER" id="PTHR46118">
    <property type="entry name" value="PROTEIN ABHD11"/>
    <property type="match status" value="1"/>
</dbReference>
<dbReference type="Pfam" id="PF00561">
    <property type="entry name" value="Abhydrolase_1"/>
    <property type="match status" value="1"/>
</dbReference>
<gene>
    <name evidence="4" type="ORF">FRX48_04443</name>
</gene>
<evidence type="ECO:0000259" key="3">
    <source>
        <dbReference type="Pfam" id="PF00561"/>
    </source>
</evidence>
<evidence type="ECO:0000313" key="5">
    <source>
        <dbReference type="Proteomes" id="UP000324767"/>
    </source>
</evidence>
<dbReference type="AlphaFoldDB" id="A0A5M8PRY5"/>
<dbReference type="InterPro" id="IPR000073">
    <property type="entry name" value="AB_hydrolase_1"/>
</dbReference>
<dbReference type="OrthoDB" id="8119704at2759"/>
<name>A0A5M8PRY5_9LECA</name>
<proteinExistence type="inferred from homology"/>
<dbReference type="EMBL" id="VXIT01000006">
    <property type="protein sequence ID" value="KAA6412291.1"/>
    <property type="molecule type" value="Genomic_DNA"/>
</dbReference>
<dbReference type="GO" id="GO:0052689">
    <property type="term" value="F:carboxylic ester hydrolase activity"/>
    <property type="evidence" value="ECO:0007669"/>
    <property type="project" value="TreeGrafter"/>
</dbReference>
<dbReference type="SUPFAM" id="SSF53474">
    <property type="entry name" value="alpha/beta-Hydrolases"/>
    <property type="match status" value="1"/>
</dbReference>
<comment type="similarity">
    <text evidence="1">Belongs to the AB hydrolase superfamily.</text>
</comment>
<evidence type="ECO:0000256" key="2">
    <source>
        <dbReference type="ARBA" id="ARBA00022801"/>
    </source>
</evidence>
<dbReference type="Proteomes" id="UP000324767">
    <property type="component" value="Unassembled WGS sequence"/>
</dbReference>
<comment type="caution">
    <text evidence="4">The sequence shown here is derived from an EMBL/GenBank/DDBJ whole genome shotgun (WGS) entry which is preliminary data.</text>
</comment>
<protein>
    <submittedName>
        <fullName evidence="4">Alpha beta-hydrolase</fullName>
    </submittedName>
</protein>
<dbReference type="GO" id="GO:0005739">
    <property type="term" value="C:mitochondrion"/>
    <property type="evidence" value="ECO:0007669"/>
    <property type="project" value="TreeGrafter"/>
</dbReference>
<evidence type="ECO:0000313" key="4">
    <source>
        <dbReference type="EMBL" id="KAA6412291.1"/>
    </source>
</evidence>
<organism evidence="4 5">
    <name type="scientific">Lasallia pustulata</name>
    <dbReference type="NCBI Taxonomy" id="136370"/>
    <lineage>
        <taxon>Eukaryota</taxon>
        <taxon>Fungi</taxon>
        <taxon>Dikarya</taxon>
        <taxon>Ascomycota</taxon>
        <taxon>Pezizomycotina</taxon>
        <taxon>Lecanoromycetes</taxon>
        <taxon>OSLEUM clade</taxon>
        <taxon>Umbilicariomycetidae</taxon>
        <taxon>Umbilicariales</taxon>
        <taxon>Umbilicariaceae</taxon>
        <taxon>Lasallia</taxon>
    </lineage>
</organism>
<keyword evidence="2 4" id="KW-0378">Hydrolase</keyword>
<dbReference type="Gene3D" id="3.40.50.1820">
    <property type="entry name" value="alpha/beta hydrolase"/>
    <property type="match status" value="1"/>
</dbReference>
<dbReference type="PANTHER" id="PTHR46118:SF4">
    <property type="entry name" value="PROTEIN ABHD11"/>
    <property type="match status" value="1"/>
</dbReference>
<sequence>MHGLFGSKQNNRSISKALARDLQRPIYAIDLRNHGDSPHDVKHDYVAMADDIKAFIEEHALNSPTLIGHSMGAKVAMTVALQSCHLLRALVAVDNAPVDATLKSDFAKYMQGMRKIEDARVTKQAEADEILKNYEESLPIRQFLLTNLVRRPESKYLQFRIPIKILAGALDHMGDFPFKDPDEARYDGPTLFIRGTKSLYVADDVLPLIGRFFPRFELRDIESGHWVISEKPEPFRQAVTEFLQDKD</sequence>
<dbReference type="FunFam" id="3.40.50.1820:FF:000039">
    <property type="entry name" value="Esterase ybfF"/>
    <property type="match status" value="1"/>
</dbReference>